<proteinExistence type="predicted"/>
<dbReference type="WBParaSite" id="ES5_v2.g19268.t1">
    <property type="protein sequence ID" value="ES5_v2.g19268.t1"/>
    <property type="gene ID" value="ES5_v2.g19268"/>
</dbReference>
<dbReference type="Proteomes" id="UP000887579">
    <property type="component" value="Unplaced"/>
</dbReference>
<name>A0AC34FPI3_9BILA</name>
<protein>
    <submittedName>
        <fullName evidence="2">Uncharacterized protein</fullName>
    </submittedName>
</protein>
<evidence type="ECO:0000313" key="1">
    <source>
        <dbReference type="Proteomes" id="UP000887579"/>
    </source>
</evidence>
<reference evidence="2" key="1">
    <citation type="submission" date="2022-11" db="UniProtKB">
        <authorList>
            <consortium name="WormBaseParasite"/>
        </authorList>
    </citation>
    <scope>IDENTIFICATION</scope>
</reference>
<evidence type="ECO:0000313" key="2">
    <source>
        <dbReference type="WBParaSite" id="ES5_v2.g19268.t1"/>
    </source>
</evidence>
<sequence>MQLFLIPNEHGLEELTLIELQGTFEINDDISGMDFGEIQWINGIPYIKIVNNLYEGKFVDLEKPLLLLNKKSAKKSGSHRQCEIEAIIERKLLFNIRPRPIIATAGDPSATTTTITTKSIFEK</sequence>
<organism evidence="1 2">
    <name type="scientific">Panagrolaimus sp. ES5</name>
    <dbReference type="NCBI Taxonomy" id="591445"/>
    <lineage>
        <taxon>Eukaryota</taxon>
        <taxon>Metazoa</taxon>
        <taxon>Ecdysozoa</taxon>
        <taxon>Nematoda</taxon>
        <taxon>Chromadorea</taxon>
        <taxon>Rhabditida</taxon>
        <taxon>Tylenchina</taxon>
        <taxon>Panagrolaimomorpha</taxon>
        <taxon>Panagrolaimoidea</taxon>
        <taxon>Panagrolaimidae</taxon>
        <taxon>Panagrolaimus</taxon>
    </lineage>
</organism>
<accession>A0AC34FPI3</accession>